<dbReference type="Proteomes" id="UP001172743">
    <property type="component" value="Unassembled WGS sequence"/>
</dbReference>
<name>A0ABT8GRP9_9BACL</name>
<keyword evidence="3" id="KW-1185">Reference proteome</keyword>
<gene>
    <name evidence="2" type="ORF">QYB95_10950</name>
</gene>
<sequence length="76" mass="8710">MEKRRFKFVIPSMVIVAVGAILMLRNYFPEVSTRDGVLLVVIATIFSGFIAYILFPHDNEEKPDPKPVEPKKKSFK</sequence>
<dbReference type="RefSeq" id="WP_301138367.1">
    <property type="nucleotide sequence ID" value="NZ_JAUHTQ010000007.1"/>
</dbReference>
<evidence type="ECO:0000313" key="2">
    <source>
        <dbReference type="EMBL" id="MDN4494057.1"/>
    </source>
</evidence>
<evidence type="ECO:0000256" key="1">
    <source>
        <dbReference type="SAM" id="Phobius"/>
    </source>
</evidence>
<reference evidence="2" key="1">
    <citation type="submission" date="2023-07" db="EMBL/GenBank/DDBJ databases">
        <title>Ureibacillus sp. isolated from freshwater well.</title>
        <authorList>
            <person name="Kirdat K."/>
            <person name="Bhatt A."/>
            <person name="Teware R."/>
            <person name="Bhavsar Y."/>
            <person name="Yadav A."/>
        </authorList>
    </citation>
    <scope>NUCLEOTIDE SEQUENCE</scope>
    <source>
        <strain evidence="2">BA0131</strain>
    </source>
</reference>
<keyword evidence="1" id="KW-1133">Transmembrane helix</keyword>
<feature type="transmembrane region" description="Helical" evidence="1">
    <location>
        <begin position="36"/>
        <end position="55"/>
    </location>
</feature>
<evidence type="ECO:0000313" key="3">
    <source>
        <dbReference type="Proteomes" id="UP001172743"/>
    </source>
</evidence>
<accession>A0ABT8GRP9</accession>
<keyword evidence="1" id="KW-0812">Transmembrane</keyword>
<feature type="transmembrane region" description="Helical" evidence="1">
    <location>
        <begin position="6"/>
        <end position="24"/>
    </location>
</feature>
<organism evidence="2 3">
    <name type="scientific">Ureibacillus aquaedulcis</name>
    <dbReference type="NCBI Taxonomy" id="3058421"/>
    <lineage>
        <taxon>Bacteria</taxon>
        <taxon>Bacillati</taxon>
        <taxon>Bacillota</taxon>
        <taxon>Bacilli</taxon>
        <taxon>Bacillales</taxon>
        <taxon>Caryophanaceae</taxon>
        <taxon>Ureibacillus</taxon>
    </lineage>
</organism>
<comment type="caution">
    <text evidence="2">The sequence shown here is derived from an EMBL/GenBank/DDBJ whole genome shotgun (WGS) entry which is preliminary data.</text>
</comment>
<protein>
    <recommendedName>
        <fullName evidence="4">Histidine kinase</fullName>
    </recommendedName>
</protein>
<proteinExistence type="predicted"/>
<evidence type="ECO:0008006" key="4">
    <source>
        <dbReference type="Google" id="ProtNLM"/>
    </source>
</evidence>
<dbReference type="EMBL" id="JAUHTQ010000007">
    <property type="protein sequence ID" value="MDN4494057.1"/>
    <property type="molecule type" value="Genomic_DNA"/>
</dbReference>
<keyword evidence="1" id="KW-0472">Membrane</keyword>